<dbReference type="EMBL" id="CP066681">
    <property type="protein sequence ID" value="QQG35790.1"/>
    <property type="molecule type" value="Genomic_DNA"/>
</dbReference>
<organism evidence="2 3">
    <name type="scientific">Micavibrio aeruginosavorus</name>
    <dbReference type="NCBI Taxonomy" id="349221"/>
    <lineage>
        <taxon>Bacteria</taxon>
        <taxon>Pseudomonadati</taxon>
        <taxon>Bdellovibrionota</taxon>
        <taxon>Bdellovibrionia</taxon>
        <taxon>Bdellovibrionales</taxon>
        <taxon>Pseudobdellovibrionaceae</taxon>
        <taxon>Micavibrio</taxon>
    </lineage>
</organism>
<dbReference type="AlphaFoldDB" id="A0A7T5R1J7"/>
<name>A0A7T5R1J7_9BACT</name>
<feature type="signal peptide" evidence="1">
    <location>
        <begin position="1"/>
        <end position="20"/>
    </location>
</feature>
<dbReference type="PROSITE" id="PS51257">
    <property type="entry name" value="PROKAR_LIPOPROTEIN"/>
    <property type="match status" value="1"/>
</dbReference>
<feature type="chain" id="PRO_5032480113" description="Lipoprotein" evidence="1">
    <location>
        <begin position="21"/>
        <end position="53"/>
    </location>
</feature>
<evidence type="ECO:0000313" key="2">
    <source>
        <dbReference type="EMBL" id="QQG35790.1"/>
    </source>
</evidence>
<evidence type="ECO:0000313" key="3">
    <source>
        <dbReference type="Proteomes" id="UP000595362"/>
    </source>
</evidence>
<accession>A0A7T5R1J7</accession>
<reference evidence="2 3" key="1">
    <citation type="submission" date="2020-07" db="EMBL/GenBank/DDBJ databases">
        <title>Huge and variable diversity of episymbiotic CPR bacteria and DPANN archaea in groundwater ecosystems.</title>
        <authorList>
            <person name="He C.Y."/>
            <person name="Keren R."/>
            <person name="Whittaker M."/>
            <person name="Farag I.F."/>
            <person name="Doudna J."/>
            <person name="Cate J.H.D."/>
            <person name="Banfield J.F."/>
        </authorList>
    </citation>
    <scope>NUCLEOTIDE SEQUENCE [LARGE SCALE GENOMIC DNA]</scope>
    <source>
        <strain evidence="2">NC_groundwater_70_Ag_B-0.1um_54_66</strain>
    </source>
</reference>
<evidence type="ECO:0000256" key="1">
    <source>
        <dbReference type="SAM" id="SignalP"/>
    </source>
</evidence>
<evidence type="ECO:0008006" key="4">
    <source>
        <dbReference type="Google" id="ProtNLM"/>
    </source>
</evidence>
<sequence>MTILRNILLTTCLLSLGACACGRSTDFTGSPYLNERTAGTGQIDEGCFRRAID</sequence>
<protein>
    <recommendedName>
        <fullName evidence="4">Lipoprotein</fullName>
    </recommendedName>
</protein>
<gene>
    <name evidence="2" type="ORF">HYS17_09820</name>
</gene>
<keyword evidence="1" id="KW-0732">Signal</keyword>
<dbReference type="Proteomes" id="UP000595362">
    <property type="component" value="Chromosome"/>
</dbReference>
<proteinExistence type="predicted"/>